<dbReference type="Gene3D" id="3.30.700.10">
    <property type="entry name" value="Glycoprotein, Type 4 Pilin"/>
    <property type="match status" value="1"/>
</dbReference>
<keyword evidence="1" id="KW-1133">Transmembrane helix</keyword>
<feature type="transmembrane region" description="Helical" evidence="1">
    <location>
        <begin position="24"/>
        <end position="45"/>
    </location>
</feature>
<sequence>MPLAAILARFPHQARLFGVTLIELLLSLTIVGILAIVAVASYGFLREKQDIIQATTDIQTIEGLLERDFTTHNRYPDSLAEIPGAAALRDPWGNPYQYLNIATVKGKGKVRKDHNLVPLNTDYDLYSMGKDGRSVSPLTAKASRDDIVRANNGGFVGLASDY</sequence>
<dbReference type="AlphaFoldDB" id="A0A6P1DW68"/>
<comment type="caution">
    <text evidence="2">The sequence shown here is derived from an EMBL/GenBank/DDBJ whole genome shotgun (WGS) entry which is preliminary data.</text>
</comment>
<keyword evidence="1" id="KW-0812">Transmembrane</keyword>
<name>A0A6P1DW68_9GAMM</name>
<keyword evidence="1" id="KW-0472">Membrane</keyword>
<dbReference type="SUPFAM" id="SSF54523">
    <property type="entry name" value="Pili subunits"/>
    <property type="match status" value="1"/>
</dbReference>
<organism evidence="2 3">
    <name type="scientific">Thiorhodococcus mannitoliphagus</name>
    <dbReference type="NCBI Taxonomy" id="329406"/>
    <lineage>
        <taxon>Bacteria</taxon>
        <taxon>Pseudomonadati</taxon>
        <taxon>Pseudomonadota</taxon>
        <taxon>Gammaproteobacteria</taxon>
        <taxon>Chromatiales</taxon>
        <taxon>Chromatiaceae</taxon>
        <taxon>Thiorhodococcus</taxon>
    </lineage>
</organism>
<evidence type="ECO:0000313" key="3">
    <source>
        <dbReference type="Proteomes" id="UP000471640"/>
    </source>
</evidence>
<accession>A0A6P1DW68</accession>
<keyword evidence="3" id="KW-1185">Reference proteome</keyword>
<gene>
    <name evidence="2" type="ORF">G3480_15610</name>
</gene>
<protein>
    <submittedName>
        <fullName evidence="2">Prepilin-type cleavage/methylation domain-containing protein</fullName>
    </submittedName>
</protein>
<dbReference type="Proteomes" id="UP000471640">
    <property type="component" value="Unassembled WGS sequence"/>
</dbReference>
<reference evidence="3" key="1">
    <citation type="journal article" date="2020" name="Microbiol. Resour. Announc.">
        <title>Draft Genome Sequences of Thiorhodococcus mannitoliphagus and Thiorhodococcus minor, Purple Sulfur Photosynthetic Bacteria in the Gammaproteobacterial Family Chromatiaceae.</title>
        <authorList>
            <person name="Aviles F.A."/>
            <person name="Meyer T.E."/>
            <person name="Kyndt J.A."/>
        </authorList>
    </citation>
    <scope>NUCLEOTIDE SEQUENCE [LARGE SCALE GENOMIC DNA]</scope>
    <source>
        <strain evidence="3">DSM 18266</strain>
    </source>
</reference>
<proteinExistence type="predicted"/>
<evidence type="ECO:0000256" key="1">
    <source>
        <dbReference type="SAM" id="Phobius"/>
    </source>
</evidence>
<reference evidence="2 3" key="2">
    <citation type="submission" date="2020-02" db="EMBL/GenBank/DDBJ databases">
        <title>Genome sequences of Thiorhodococcus mannitoliphagus and Thiorhodococcus minor, purple sulfur photosynthetic bacteria in the gammaproteobacterial family, Chromatiaceae.</title>
        <authorList>
            <person name="Aviles F.A."/>
            <person name="Meyer T.E."/>
            <person name="Kyndt J.A."/>
        </authorList>
    </citation>
    <scope>NUCLEOTIDE SEQUENCE [LARGE SCALE GENOMIC DNA]</scope>
    <source>
        <strain evidence="2 3">DSM 18266</strain>
    </source>
</reference>
<dbReference type="EMBL" id="JAAIJR010000066">
    <property type="protein sequence ID" value="NEX21720.1"/>
    <property type="molecule type" value="Genomic_DNA"/>
</dbReference>
<evidence type="ECO:0000313" key="2">
    <source>
        <dbReference type="EMBL" id="NEX21720.1"/>
    </source>
</evidence>
<dbReference type="InterPro" id="IPR045584">
    <property type="entry name" value="Pilin-like"/>
</dbReference>